<accession>A0ABQ9FB19</accession>
<name>A0ABQ9FB19_TEGGR</name>
<dbReference type="Proteomes" id="UP001217089">
    <property type="component" value="Unassembled WGS sequence"/>
</dbReference>
<feature type="non-terminal residue" evidence="1">
    <location>
        <position position="173"/>
    </location>
</feature>
<protein>
    <submittedName>
        <fullName evidence="1">Uncharacterized protein</fullName>
    </submittedName>
</protein>
<gene>
    <name evidence="1" type="ORF">KUTeg_010198</name>
</gene>
<comment type="caution">
    <text evidence="1">The sequence shown here is derived from an EMBL/GenBank/DDBJ whole genome shotgun (WGS) entry which is preliminary data.</text>
</comment>
<organism evidence="1 2">
    <name type="scientific">Tegillarca granosa</name>
    <name type="common">Malaysian cockle</name>
    <name type="synonym">Anadara granosa</name>
    <dbReference type="NCBI Taxonomy" id="220873"/>
    <lineage>
        <taxon>Eukaryota</taxon>
        <taxon>Metazoa</taxon>
        <taxon>Spiralia</taxon>
        <taxon>Lophotrochozoa</taxon>
        <taxon>Mollusca</taxon>
        <taxon>Bivalvia</taxon>
        <taxon>Autobranchia</taxon>
        <taxon>Pteriomorphia</taxon>
        <taxon>Arcoida</taxon>
        <taxon>Arcoidea</taxon>
        <taxon>Arcidae</taxon>
        <taxon>Tegillarca</taxon>
    </lineage>
</organism>
<sequence length="173" mass="20551">MTYYQQIRHFTTWFRLFQKTLDEIKQSWNNHCIRSYRNQLLTSGRPWMLHSAPAINRTRDYGVGVDRRDIEICAAEVHHKADIPCDRTVFDICILNIGEHKLSVPSNPDDMYELDKFLRRTVRAEIKDGWGVIINHNKNYIKLTWQLDLLSIKRNMHISPDVVYYCFHTVGID</sequence>
<keyword evidence="2" id="KW-1185">Reference proteome</keyword>
<reference evidence="1 2" key="1">
    <citation type="submission" date="2022-12" db="EMBL/GenBank/DDBJ databases">
        <title>Chromosome-level genome of Tegillarca granosa.</title>
        <authorList>
            <person name="Kim J."/>
        </authorList>
    </citation>
    <scope>NUCLEOTIDE SEQUENCE [LARGE SCALE GENOMIC DNA]</scope>
    <source>
        <strain evidence="1">Teg-2019</strain>
        <tissue evidence="1">Adductor muscle</tissue>
    </source>
</reference>
<proteinExistence type="predicted"/>
<evidence type="ECO:0000313" key="2">
    <source>
        <dbReference type="Proteomes" id="UP001217089"/>
    </source>
</evidence>
<dbReference type="EMBL" id="JARBDR010000440">
    <property type="protein sequence ID" value="KAJ8312825.1"/>
    <property type="molecule type" value="Genomic_DNA"/>
</dbReference>
<evidence type="ECO:0000313" key="1">
    <source>
        <dbReference type="EMBL" id="KAJ8312825.1"/>
    </source>
</evidence>